<name>A0A9W7DUD1_9STRA</name>
<reference evidence="2" key="1">
    <citation type="journal article" date="2023" name="Commun. Biol.">
        <title>Genome analysis of Parmales, the sister group of diatoms, reveals the evolutionary specialization of diatoms from phago-mixotrophs to photoautotrophs.</title>
        <authorList>
            <person name="Ban H."/>
            <person name="Sato S."/>
            <person name="Yoshikawa S."/>
            <person name="Yamada K."/>
            <person name="Nakamura Y."/>
            <person name="Ichinomiya M."/>
            <person name="Sato N."/>
            <person name="Blanc-Mathieu R."/>
            <person name="Endo H."/>
            <person name="Kuwata A."/>
            <person name="Ogata H."/>
        </authorList>
    </citation>
    <scope>NUCLEOTIDE SEQUENCE [LARGE SCALE GENOMIC DNA]</scope>
</reference>
<accession>A0A9W7DUD1</accession>
<dbReference type="EMBL" id="BLQM01000018">
    <property type="protein sequence ID" value="GMH51043.1"/>
    <property type="molecule type" value="Genomic_DNA"/>
</dbReference>
<protein>
    <submittedName>
        <fullName evidence="1">Uncharacterized protein</fullName>
    </submittedName>
</protein>
<gene>
    <name evidence="1" type="ORF">TL16_g00932</name>
</gene>
<dbReference type="Proteomes" id="UP001162640">
    <property type="component" value="Unassembled WGS sequence"/>
</dbReference>
<comment type="caution">
    <text evidence="1">The sequence shown here is derived from an EMBL/GenBank/DDBJ whole genome shotgun (WGS) entry which is preliminary data.</text>
</comment>
<dbReference type="AlphaFoldDB" id="A0A9W7DUD1"/>
<evidence type="ECO:0000313" key="1">
    <source>
        <dbReference type="EMBL" id="GMH51043.1"/>
    </source>
</evidence>
<proteinExistence type="predicted"/>
<evidence type="ECO:0000313" key="2">
    <source>
        <dbReference type="Proteomes" id="UP001162640"/>
    </source>
</evidence>
<sequence length="405" mass="45599">MATYNTQNAARIKQALRSLALSLSPKQATDIIPTGDTTQRLYDDLIYNRKYGSRSLTRLPQDVLNRVQSLQQKDAETFYPSRDWDMIIQKMDGLESVVDVLLSLQRNGLDTYNANPHGTQELDPEMPGVINDDEIVRSLVLLLLQVSTSYFCPSPPPSKHAWTQTNWKSVSGLELVTGEFLIFAGNLSKVETHLSPKDSNQSLNWFVNTCKTFVDDFDSAVAVLLESADRRNLSFVQLYSAIYPFTHKVTELLNVIDESSDLNVYVATTPAGRAKSALDAALRNEVWDVWRQYSKDLKLWLETGKLPQDSSNNLFVVELDDWDYDVDVNAVPEIFEGVEWEVVKCGVQAGIYNGIMEESGGSLPPLPEIKFEEVRYPFVVNLKLLHPHSDNTLPPLPPSPPHPRT</sequence>
<organism evidence="1 2">
    <name type="scientific">Triparma laevis f. inornata</name>
    <dbReference type="NCBI Taxonomy" id="1714386"/>
    <lineage>
        <taxon>Eukaryota</taxon>
        <taxon>Sar</taxon>
        <taxon>Stramenopiles</taxon>
        <taxon>Ochrophyta</taxon>
        <taxon>Bolidophyceae</taxon>
        <taxon>Parmales</taxon>
        <taxon>Triparmaceae</taxon>
        <taxon>Triparma</taxon>
    </lineage>
</organism>